<keyword evidence="22" id="KW-1185">Reference proteome</keyword>
<feature type="compositionally biased region" description="Low complexity" evidence="18">
    <location>
        <begin position="637"/>
        <end position="657"/>
    </location>
</feature>
<dbReference type="GO" id="GO:0006310">
    <property type="term" value="P:DNA recombination"/>
    <property type="evidence" value="ECO:0007669"/>
    <property type="project" value="TreeGrafter"/>
</dbReference>
<evidence type="ECO:0000256" key="1">
    <source>
        <dbReference type="ARBA" id="ARBA00004123"/>
    </source>
</evidence>
<dbReference type="Pfam" id="PF00867">
    <property type="entry name" value="XPG_I"/>
    <property type="match status" value="1"/>
</dbReference>
<keyword evidence="15 17" id="KW-0234">DNA repair</keyword>
<dbReference type="InterPro" id="IPR008918">
    <property type="entry name" value="HhH2"/>
</dbReference>
<evidence type="ECO:0000256" key="2">
    <source>
        <dbReference type="ARBA" id="ARBA00010563"/>
    </source>
</evidence>
<evidence type="ECO:0000256" key="12">
    <source>
        <dbReference type="ARBA" id="ARBA00022842"/>
    </source>
</evidence>
<dbReference type="InterPro" id="IPR006084">
    <property type="entry name" value="XPG/Rad2"/>
</dbReference>
<keyword evidence="11 17" id="KW-0269">Exonuclease</keyword>
<dbReference type="GO" id="GO:0035312">
    <property type="term" value="F:5'-3' DNA exonuclease activity"/>
    <property type="evidence" value="ECO:0007669"/>
    <property type="project" value="UniProtKB-UniRule"/>
</dbReference>
<dbReference type="GO" id="GO:0005634">
    <property type="term" value="C:nucleus"/>
    <property type="evidence" value="ECO:0007669"/>
    <property type="project" value="UniProtKB-SubCell"/>
</dbReference>
<dbReference type="PROSITE" id="PS00841">
    <property type="entry name" value="XPG_1"/>
    <property type="match status" value="1"/>
</dbReference>
<evidence type="ECO:0000313" key="22">
    <source>
        <dbReference type="Proteomes" id="UP000708208"/>
    </source>
</evidence>
<dbReference type="SMART" id="SM00279">
    <property type="entry name" value="HhH2"/>
    <property type="match status" value="1"/>
</dbReference>
<dbReference type="FunFam" id="1.10.150.20:FF:000011">
    <property type="entry name" value="exonuclease 1"/>
    <property type="match status" value="1"/>
</dbReference>
<keyword evidence="10 17" id="KW-0378">Hydrolase</keyword>
<keyword evidence="5 17" id="KW-0540">Nuclease</keyword>
<evidence type="ECO:0000259" key="19">
    <source>
        <dbReference type="SMART" id="SM00484"/>
    </source>
</evidence>
<accession>A0A8J2JWZ6</accession>
<comment type="similarity">
    <text evidence="2 17">Belongs to the XPG/RAD2 endonuclease family. EXO1 subfamily.</text>
</comment>
<evidence type="ECO:0000256" key="13">
    <source>
        <dbReference type="ARBA" id="ARBA00022881"/>
    </source>
</evidence>
<evidence type="ECO:0000256" key="6">
    <source>
        <dbReference type="ARBA" id="ARBA00022723"/>
    </source>
</evidence>
<keyword evidence="9 17" id="KW-0228">DNA excision</keyword>
<feature type="compositionally biased region" description="Basic and acidic residues" evidence="18">
    <location>
        <begin position="468"/>
        <end position="482"/>
    </location>
</feature>
<dbReference type="InterPro" id="IPR044752">
    <property type="entry name" value="PIN-like_EXO1"/>
</dbReference>
<dbReference type="CDD" id="cd09857">
    <property type="entry name" value="PIN_EXO1"/>
    <property type="match status" value="1"/>
</dbReference>
<evidence type="ECO:0000256" key="16">
    <source>
        <dbReference type="ARBA" id="ARBA00023242"/>
    </source>
</evidence>
<dbReference type="SMART" id="SM00484">
    <property type="entry name" value="XPGI"/>
    <property type="match status" value="1"/>
</dbReference>
<dbReference type="GO" id="GO:0017108">
    <property type="term" value="F:5'-flap endonuclease activity"/>
    <property type="evidence" value="ECO:0007669"/>
    <property type="project" value="TreeGrafter"/>
</dbReference>
<evidence type="ECO:0000256" key="9">
    <source>
        <dbReference type="ARBA" id="ARBA00022769"/>
    </source>
</evidence>
<comment type="function">
    <text evidence="17">5'-&gt;3' double-stranded DNA exonuclease which may also possess a cryptic 3'-&gt;5' double-stranded DNA exonuclease activity. Functions in DNA mismatch repair.</text>
</comment>
<dbReference type="AlphaFoldDB" id="A0A8J2JWZ6"/>
<comment type="caution">
    <text evidence="21">The sequence shown here is derived from an EMBL/GenBank/DDBJ whole genome shotgun (WGS) entry which is preliminary data.</text>
</comment>
<name>A0A8J2JWZ6_9HEXA</name>
<dbReference type="OrthoDB" id="26491at2759"/>
<evidence type="ECO:0000256" key="8">
    <source>
        <dbReference type="ARBA" id="ARBA00022763"/>
    </source>
</evidence>
<feature type="compositionally biased region" description="Basic and acidic residues" evidence="18">
    <location>
        <begin position="399"/>
        <end position="421"/>
    </location>
</feature>
<dbReference type="InterPro" id="IPR006086">
    <property type="entry name" value="XPG-I_dom"/>
</dbReference>
<evidence type="ECO:0000256" key="11">
    <source>
        <dbReference type="ARBA" id="ARBA00022839"/>
    </source>
</evidence>
<dbReference type="Proteomes" id="UP000708208">
    <property type="component" value="Unassembled WGS sequence"/>
</dbReference>
<evidence type="ECO:0000256" key="18">
    <source>
        <dbReference type="SAM" id="MobiDB-lite"/>
    </source>
</evidence>
<evidence type="ECO:0000256" key="15">
    <source>
        <dbReference type="ARBA" id="ARBA00023204"/>
    </source>
</evidence>
<dbReference type="PANTHER" id="PTHR11081">
    <property type="entry name" value="FLAP ENDONUCLEASE FAMILY MEMBER"/>
    <property type="match status" value="1"/>
</dbReference>
<keyword evidence="8 17" id="KW-0227">DNA damage</keyword>
<dbReference type="InterPro" id="IPR037315">
    <property type="entry name" value="EXO1_H3TH"/>
</dbReference>
<organism evidence="21 22">
    <name type="scientific">Allacma fusca</name>
    <dbReference type="NCBI Taxonomy" id="39272"/>
    <lineage>
        <taxon>Eukaryota</taxon>
        <taxon>Metazoa</taxon>
        <taxon>Ecdysozoa</taxon>
        <taxon>Arthropoda</taxon>
        <taxon>Hexapoda</taxon>
        <taxon>Collembola</taxon>
        <taxon>Symphypleona</taxon>
        <taxon>Sminthuridae</taxon>
        <taxon>Allacma</taxon>
    </lineage>
</organism>
<evidence type="ECO:0000256" key="5">
    <source>
        <dbReference type="ARBA" id="ARBA00022722"/>
    </source>
</evidence>
<dbReference type="GO" id="GO:0003677">
    <property type="term" value="F:DNA binding"/>
    <property type="evidence" value="ECO:0007669"/>
    <property type="project" value="UniProtKB-UniRule"/>
</dbReference>
<keyword evidence="4" id="KW-0597">Phosphoprotein</keyword>
<evidence type="ECO:0000313" key="21">
    <source>
        <dbReference type="EMBL" id="CAG7725547.1"/>
    </source>
</evidence>
<dbReference type="SMART" id="SM00485">
    <property type="entry name" value="XPGN"/>
    <property type="match status" value="1"/>
</dbReference>
<feature type="domain" description="XPG-I" evidence="19">
    <location>
        <begin position="138"/>
        <end position="204"/>
    </location>
</feature>
<feature type="region of interest" description="Disordered" evidence="18">
    <location>
        <begin position="468"/>
        <end position="505"/>
    </location>
</feature>
<keyword evidence="6 17" id="KW-0479">Metal-binding</keyword>
<proteinExistence type="inferred from homology"/>
<reference evidence="21" key="1">
    <citation type="submission" date="2021-06" db="EMBL/GenBank/DDBJ databases">
        <authorList>
            <person name="Hodson N. C."/>
            <person name="Mongue J. A."/>
            <person name="Jaron S. K."/>
        </authorList>
    </citation>
    <scope>NUCLEOTIDE SEQUENCE</scope>
</reference>
<sequence>MGITGLLPFLKKASKNTHARNFSGYTAAVDGHGWLHKGAFGCAVKLGMGEATDAYVQYFMRYVNTLLENGIRPVIVFDGRSPLAKEVTNEKRRKVRTDARKKAQDLMRKGNKKEAWEYFVKSIHITHEMVHDVIEVLRQKHIDYVVSPYEADAQLAYLATKGYVDLVVTEDSDLVLFGCPKILFKLKMTGECVLFDSTKVHLCMGVPSVKFQFERFRQMCILSGCDYLESLPGIGLTRAKKVITGMTSQDIGKAIEQIPTTLKLDVEVPEKYIHGFREAEQAFLYQLVYDPVIRKVVPLTPYHELSPPPGTMEFCGVYDLSEKDWFGLAVGSVHTKTLNRVDNYNIDKDKGYANKHVSIWSKNYTKGDVKIGGRDLLQETKHTSTKGLFATVSIKTTDKKRPVASDVDKPTMVDPSDKDLLKMYAGGGTEEDADSKSDFTRRSKRAKRGCLMSTDSYTLRAERNDFAEENHSDQEDQWESKEGSPVIESRELRKRKRPPKKNHIYDDDENIIVKSRYFRPSQSESLGSTAMESPQSQITPTVSQLESQLSIYSIDKDNFDSPETQNLDDLLGNDSFMKPTEILSPKKDTSDHDIKNFQSPGIVTADKTDFIETITVDDTSEENSCLTSSYFNGTGTNSSRASPRFSSSSNNISVQKSATKSQSAGKGPGKCRVQGLKRGKPDRSQKTLVEMFRYQLKPKI</sequence>
<evidence type="ECO:0000256" key="3">
    <source>
        <dbReference type="ARBA" id="ARBA00020324"/>
    </source>
</evidence>
<feature type="compositionally biased region" description="Basic residues" evidence="18">
    <location>
        <begin position="492"/>
        <end position="502"/>
    </location>
</feature>
<dbReference type="InterPro" id="IPR006085">
    <property type="entry name" value="XPG_DNA_repair_N"/>
</dbReference>
<gene>
    <name evidence="21" type="ORF">AFUS01_LOCUS14501</name>
</gene>
<dbReference type="PANTHER" id="PTHR11081:SF8">
    <property type="entry name" value="EXONUCLEASE 1"/>
    <property type="match status" value="1"/>
</dbReference>
<evidence type="ECO:0000259" key="20">
    <source>
        <dbReference type="SMART" id="SM00485"/>
    </source>
</evidence>
<evidence type="ECO:0000256" key="7">
    <source>
        <dbReference type="ARBA" id="ARBA00022759"/>
    </source>
</evidence>
<feature type="domain" description="XPG N-terminal" evidence="20">
    <location>
        <begin position="1"/>
        <end position="99"/>
    </location>
</feature>
<keyword evidence="16 17" id="KW-0539">Nucleus</keyword>
<dbReference type="EMBL" id="CAJVCH010123636">
    <property type="protein sequence ID" value="CAG7725547.1"/>
    <property type="molecule type" value="Genomic_DNA"/>
</dbReference>
<keyword evidence="14 17" id="KW-0238">DNA-binding</keyword>
<keyword evidence="13 17" id="KW-0267">Excision nuclease</keyword>
<dbReference type="Pfam" id="PF00752">
    <property type="entry name" value="XPG_N"/>
    <property type="match status" value="1"/>
</dbReference>
<keyword evidence="7" id="KW-0255">Endonuclease</keyword>
<feature type="region of interest" description="Disordered" evidence="18">
    <location>
        <begin position="399"/>
        <end position="446"/>
    </location>
</feature>
<dbReference type="GO" id="GO:0046872">
    <property type="term" value="F:metal ion binding"/>
    <property type="evidence" value="ECO:0007669"/>
    <property type="project" value="UniProtKB-UniRule"/>
</dbReference>
<dbReference type="GO" id="GO:0006298">
    <property type="term" value="P:mismatch repair"/>
    <property type="evidence" value="ECO:0007669"/>
    <property type="project" value="TreeGrafter"/>
</dbReference>
<dbReference type="FunFam" id="3.40.50.1010:FF:000002">
    <property type="entry name" value="Exonuclease 1, putative"/>
    <property type="match status" value="1"/>
</dbReference>
<protein>
    <recommendedName>
        <fullName evidence="3 17">Exonuclease 1</fullName>
        <ecNumber evidence="17">3.1.-.-</ecNumber>
    </recommendedName>
</protein>
<evidence type="ECO:0000256" key="10">
    <source>
        <dbReference type="ARBA" id="ARBA00022801"/>
    </source>
</evidence>
<dbReference type="InterPro" id="IPR019974">
    <property type="entry name" value="XPG_CS"/>
</dbReference>
<dbReference type="EC" id="3.1.-.-" evidence="17"/>
<dbReference type="CDD" id="cd09908">
    <property type="entry name" value="H3TH_EXO1"/>
    <property type="match status" value="1"/>
</dbReference>
<keyword evidence="12 17" id="KW-0460">Magnesium</keyword>
<feature type="region of interest" description="Disordered" evidence="18">
    <location>
        <begin position="633"/>
        <end position="689"/>
    </location>
</feature>
<evidence type="ECO:0000256" key="17">
    <source>
        <dbReference type="RuleBase" id="RU910737"/>
    </source>
</evidence>
<comment type="subcellular location">
    <subcellularLocation>
        <location evidence="1 17">Nucleus</location>
    </subcellularLocation>
</comment>
<comment type="cofactor">
    <cofactor evidence="17">
        <name>Mg(2+)</name>
        <dbReference type="ChEBI" id="CHEBI:18420"/>
    </cofactor>
    <text evidence="17">Binds 2 magnesium ions per subunit. They probably participate in the reaction catalyzed by the enzyme. May bind an additional third magnesium ion after substrate binding.</text>
</comment>
<evidence type="ECO:0000256" key="14">
    <source>
        <dbReference type="ARBA" id="ARBA00023125"/>
    </source>
</evidence>
<evidence type="ECO:0000256" key="4">
    <source>
        <dbReference type="ARBA" id="ARBA00022553"/>
    </source>
</evidence>